<dbReference type="PANTHER" id="PTHR34570:SF19">
    <property type="match status" value="1"/>
</dbReference>
<organism evidence="1 2">
    <name type="scientific">Anisodus tanguticus</name>
    <dbReference type="NCBI Taxonomy" id="243964"/>
    <lineage>
        <taxon>Eukaryota</taxon>
        <taxon>Viridiplantae</taxon>
        <taxon>Streptophyta</taxon>
        <taxon>Embryophyta</taxon>
        <taxon>Tracheophyta</taxon>
        <taxon>Spermatophyta</taxon>
        <taxon>Magnoliopsida</taxon>
        <taxon>eudicotyledons</taxon>
        <taxon>Gunneridae</taxon>
        <taxon>Pentapetalae</taxon>
        <taxon>asterids</taxon>
        <taxon>lamiids</taxon>
        <taxon>Solanales</taxon>
        <taxon>Solanaceae</taxon>
        <taxon>Solanoideae</taxon>
        <taxon>Hyoscyameae</taxon>
        <taxon>Anisodus</taxon>
    </lineage>
</organism>
<dbReference type="Proteomes" id="UP001291623">
    <property type="component" value="Unassembled WGS sequence"/>
</dbReference>
<dbReference type="EMBL" id="JAVYJV010000020">
    <property type="protein sequence ID" value="KAK4343528.1"/>
    <property type="molecule type" value="Genomic_DNA"/>
</dbReference>
<keyword evidence="2" id="KW-1185">Reference proteome</keyword>
<dbReference type="AlphaFoldDB" id="A0AAE1R1U9"/>
<comment type="caution">
    <text evidence="1">The sequence shown here is derived from an EMBL/GenBank/DDBJ whole genome shotgun (WGS) entry which is preliminary data.</text>
</comment>
<evidence type="ECO:0000313" key="1">
    <source>
        <dbReference type="EMBL" id="KAK4343528.1"/>
    </source>
</evidence>
<reference evidence="1" key="1">
    <citation type="submission" date="2023-12" db="EMBL/GenBank/DDBJ databases">
        <title>Genome assembly of Anisodus tanguticus.</title>
        <authorList>
            <person name="Wang Y.-J."/>
        </authorList>
    </citation>
    <scope>NUCLEOTIDE SEQUENCE</scope>
    <source>
        <strain evidence="1">KB-2021</strain>
        <tissue evidence="1">Leaf</tissue>
    </source>
</reference>
<name>A0AAE1R1U9_9SOLA</name>
<sequence length="120" mass="14116">MVRQNSDPTYTTGSSIALLQERFRQLEKAKEQRENRTVKLFSQPQVMTSTKHYAHVKPEFTHELNFQSEMLESDQDKLFLGLSLNSKHTGYQVRKTQTSWRVLKPKRKYESSEVDTSLHL</sequence>
<protein>
    <submittedName>
        <fullName evidence="1">Uncharacterized protein</fullName>
    </submittedName>
</protein>
<proteinExistence type="predicted"/>
<evidence type="ECO:0000313" key="2">
    <source>
        <dbReference type="Proteomes" id="UP001291623"/>
    </source>
</evidence>
<dbReference type="PANTHER" id="PTHR34570">
    <property type="entry name" value="OS03G0593100 PROTEIN"/>
    <property type="match status" value="1"/>
</dbReference>
<gene>
    <name evidence="1" type="ORF">RND71_036622</name>
</gene>
<accession>A0AAE1R1U9</accession>